<evidence type="ECO:0000259" key="13">
    <source>
        <dbReference type="Pfam" id="PF00593"/>
    </source>
</evidence>
<keyword evidence="9 10" id="KW-0998">Cell outer membrane</keyword>
<dbReference type="Pfam" id="PF00593">
    <property type="entry name" value="TonB_dep_Rec_b-barrel"/>
    <property type="match status" value="1"/>
</dbReference>
<dbReference type="InterPro" id="IPR012910">
    <property type="entry name" value="Plug_dom"/>
</dbReference>
<feature type="compositionally biased region" description="Polar residues" evidence="12">
    <location>
        <begin position="171"/>
        <end position="183"/>
    </location>
</feature>
<dbReference type="InterPro" id="IPR000531">
    <property type="entry name" value="Beta-barrel_TonB"/>
</dbReference>
<dbReference type="GO" id="GO:0009279">
    <property type="term" value="C:cell outer membrane"/>
    <property type="evidence" value="ECO:0007669"/>
    <property type="project" value="UniProtKB-SubCell"/>
</dbReference>
<evidence type="ECO:0000256" key="11">
    <source>
        <dbReference type="RuleBase" id="RU003357"/>
    </source>
</evidence>
<feature type="region of interest" description="Disordered" evidence="12">
    <location>
        <begin position="163"/>
        <end position="183"/>
    </location>
</feature>
<dbReference type="PANTHER" id="PTHR30069">
    <property type="entry name" value="TONB-DEPENDENT OUTER MEMBRANE RECEPTOR"/>
    <property type="match status" value="1"/>
</dbReference>
<evidence type="ECO:0000256" key="9">
    <source>
        <dbReference type="ARBA" id="ARBA00023237"/>
    </source>
</evidence>
<name>A0A367X8L8_9PROT</name>
<dbReference type="InterPro" id="IPR037066">
    <property type="entry name" value="Plug_dom_sf"/>
</dbReference>
<evidence type="ECO:0000256" key="10">
    <source>
        <dbReference type="PROSITE-ProRule" id="PRU01360"/>
    </source>
</evidence>
<keyword evidence="4 10" id="KW-0812">Transmembrane</keyword>
<sequence>MVTGTRTETSVKDSPVTISVIDAEDLAKSNDNSVAEILRDVPGITIDDSSIAGLKRLKIRGEAARRGGVLIDGQEITDHTSYGSPILIDPELIERIEVVRGPQSVLYGSKAISGVINIITKKGGDRPLQGTVSSSYNSASNGTTVNALMRGAQDGWEYRLFTGHTKENNRETPSGELSNTGTDNQSFSGYLGYGWDNQKIGVSVDKYELSSGSYISPSTLGTAFSKFDLDMPQRDLQKFAATYDIDNPFDVVSKIHFDTYHQTIDRKFTQNVASGPLIPPLMSYDYSHVDQDTQKTFGFLGQIDWMPHPDHDLITGVQYLRDDLDKSLTRTGTQGILATPVDTYADMEAHMTTTSVYAQDTWYLPSDFALAAGARHYWIESELDELDSNDSGFSLQSGSDDATVGSLTLTYTGLPSTTLRAGYSQGYVYPTLLQSYTGTYFGASSTTRPNPDLKAETSDNFEIGVRYENANFLVDAALFRSQSEDYIASAQCSDVVSVGCSTGESTYVNIDESKAYGAELALEYTIPNTEWTPYVSGSYLRRSYKYRNTDTYETGSPDLSGRFGLRHEKRLWNTVNLTSDLYVRASSRSDEVSESSSGRLSTTQVPGWQTYNLSFNAHFDTFRVGLDLLNLADHAYQTNPDEMEQPGRSFILKVEADF</sequence>
<comment type="caution">
    <text evidence="15">The sequence shown here is derived from an EMBL/GenBank/DDBJ whole genome shotgun (WGS) entry which is preliminary data.</text>
</comment>
<evidence type="ECO:0000256" key="2">
    <source>
        <dbReference type="ARBA" id="ARBA00022448"/>
    </source>
</evidence>
<evidence type="ECO:0000256" key="8">
    <source>
        <dbReference type="ARBA" id="ARBA00023170"/>
    </source>
</evidence>
<evidence type="ECO:0008006" key="17">
    <source>
        <dbReference type="Google" id="ProtNLM"/>
    </source>
</evidence>
<dbReference type="Proteomes" id="UP000252266">
    <property type="component" value="Unassembled WGS sequence"/>
</dbReference>
<keyword evidence="2 10" id="KW-0813">Transport</keyword>
<dbReference type="Gene3D" id="2.40.170.20">
    <property type="entry name" value="TonB-dependent receptor, beta-barrel domain"/>
    <property type="match status" value="1"/>
</dbReference>
<evidence type="ECO:0000256" key="6">
    <source>
        <dbReference type="ARBA" id="ARBA00023077"/>
    </source>
</evidence>
<feature type="domain" description="TonB-dependent receptor-like beta-barrel" evidence="13">
    <location>
        <begin position="181"/>
        <end position="631"/>
    </location>
</feature>
<dbReference type="InterPro" id="IPR036942">
    <property type="entry name" value="Beta-barrel_TonB_sf"/>
</dbReference>
<dbReference type="GO" id="GO:0015344">
    <property type="term" value="F:siderophore uptake transmembrane transporter activity"/>
    <property type="evidence" value="ECO:0007669"/>
    <property type="project" value="TreeGrafter"/>
</dbReference>
<evidence type="ECO:0000256" key="3">
    <source>
        <dbReference type="ARBA" id="ARBA00022452"/>
    </source>
</evidence>
<dbReference type="PROSITE" id="PS52016">
    <property type="entry name" value="TONB_DEPENDENT_REC_3"/>
    <property type="match status" value="1"/>
</dbReference>
<evidence type="ECO:0000256" key="1">
    <source>
        <dbReference type="ARBA" id="ARBA00004571"/>
    </source>
</evidence>
<evidence type="ECO:0000256" key="7">
    <source>
        <dbReference type="ARBA" id="ARBA00023136"/>
    </source>
</evidence>
<protein>
    <recommendedName>
        <fullName evidence="17">TonB-dependent receptor</fullName>
    </recommendedName>
</protein>
<gene>
    <name evidence="15" type="ORF">TH44_12035</name>
</gene>
<dbReference type="EMBL" id="JPWJ01000006">
    <property type="protein sequence ID" value="RCK49994.1"/>
    <property type="molecule type" value="Genomic_DNA"/>
</dbReference>
<accession>A0A367X8L8</accession>
<evidence type="ECO:0000259" key="14">
    <source>
        <dbReference type="Pfam" id="PF07715"/>
    </source>
</evidence>
<evidence type="ECO:0000313" key="15">
    <source>
        <dbReference type="EMBL" id="RCK49994.1"/>
    </source>
</evidence>
<dbReference type="Pfam" id="PF07715">
    <property type="entry name" value="Plug"/>
    <property type="match status" value="1"/>
</dbReference>
<feature type="domain" description="TonB-dependent receptor plug" evidence="14">
    <location>
        <begin position="11"/>
        <end position="115"/>
    </location>
</feature>
<reference evidence="15 16" key="1">
    <citation type="submission" date="2014-07" db="EMBL/GenBank/DDBJ databases">
        <title>Draft genome sequence of Thalassospira xiamenensis IB13.</title>
        <authorList>
            <person name="Lai Q."/>
            <person name="Shao Z."/>
        </authorList>
    </citation>
    <scope>NUCLEOTIDE SEQUENCE [LARGE SCALE GENOMIC DNA]</scope>
    <source>
        <strain evidence="15 16">IB13</strain>
    </source>
</reference>
<dbReference type="InterPro" id="IPR039426">
    <property type="entry name" value="TonB-dep_rcpt-like"/>
</dbReference>
<evidence type="ECO:0000313" key="16">
    <source>
        <dbReference type="Proteomes" id="UP000252266"/>
    </source>
</evidence>
<dbReference type="CDD" id="cd01347">
    <property type="entry name" value="ligand_gated_channel"/>
    <property type="match status" value="1"/>
</dbReference>
<proteinExistence type="inferred from homology"/>
<dbReference type="GO" id="GO:0044718">
    <property type="term" value="P:siderophore transmembrane transport"/>
    <property type="evidence" value="ECO:0007669"/>
    <property type="project" value="TreeGrafter"/>
</dbReference>
<dbReference type="PANTHER" id="PTHR30069:SF29">
    <property type="entry name" value="HEMOGLOBIN AND HEMOGLOBIN-HAPTOGLOBIN-BINDING PROTEIN 1-RELATED"/>
    <property type="match status" value="1"/>
</dbReference>
<dbReference type="AlphaFoldDB" id="A0A367X8L8"/>
<keyword evidence="3 10" id="KW-1134">Transmembrane beta strand</keyword>
<dbReference type="SUPFAM" id="SSF56935">
    <property type="entry name" value="Porins"/>
    <property type="match status" value="1"/>
</dbReference>
<evidence type="ECO:0000256" key="12">
    <source>
        <dbReference type="SAM" id="MobiDB-lite"/>
    </source>
</evidence>
<evidence type="ECO:0000256" key="4">
    <source>
        <dbReference type="ARBA" id="ARBA00022692"/>
    </source>
</evidence>
<keyword evidence="8" id="KW-0675">Receptor</keyword>
<keyword evidence="6 11" id="KW-0798">TonB box</keyword>
<comment type="subcellular location">
    <subcellularLocation>
        <location evidence="1 10">Cell outer membrane</location>
        <topology evidence="1 10">Multi-pass membrane protein</topology>
    </subcellularLocation>
</comment>
<dbReference type="Gene3D" id="2.170.130.10">
    <property type="entry name" value="TonB-dependent receptor, plug domain"/>
    <property type="match status" value="1"/>
</dbReference>
<keyword evidence="7 10" id="KW-0472">Membrane</keyword>
<comment type="similarity">
    <text evidence="10 11">Belongs to the TonB-dependent receptor family.</text>
</comment>
<evidence type="ECO:0000256" key="5">
    <source>
        <dbReference type="ARBA" id="ARBA00022729"/>
    </source>
</evidence>
<organism evidence="15 16">
    <name type="scientific">Thalassospira xiamenensis</name>
    <dbReference type="NCBI Taxonomy" id="220697"/>
    <lineage>
        <taxon>Bacteria</taxon>
        <taxon>Pseudomonadati</taxon>
        <taxon>Pseudomonadota</taxon>
        <taxon>Alphaproteobacteria</taxon>
        <taxon>Rhodospirillales</taxon>
        <taxon>Thalassospiraceae</taxon>
        <taxon>Thalassospira</taxon>
    </lineage>
</organism>
<keyword evidence="5" id="KW-0732">Signal</keyword>